<dbReference type="RefSeq" id="WP_224035507.1">
    <property type="nucleotide sequence ID" value="NZ_AP024849.1"/>
</dbReference>
<dbReference type="Proteomes" id="UP000824633">
    <property type="component" value="Chromosome"/>
</dbReference>
<sequence>MNLTEIDIRKKYRYSSLSYVFDVYMECEFRANLTRSKYEGLEPGEFRFDYKSWAYRLGFTKKQMERAIKELTIENIVIIQIEKGTRGTSSKYFLARFKENNNISNGKGLDGSKENETNNKTEEKKKENNKEINKRMIGEEKRPNITGVSNNTGEEKGDEKEKNEEKKKAHSSQHNNLNIISNNIYSHWNSKKIIVHKSLSKDIEKAIEKALKKYSESEIVQAIDTYSEILKSGFYFNYKWSLTDFINRKNGISTFMEDGSNKINYGEHLAKQSKERNSNNEKVKEVHLRGWD</sequence>
<organism evidence="2 3">
    <name type="scientific">Clostridium gelidum</name>
    <dbReference type="NCBI Taxonomy" id="704125"/>
    <lineage>
        <taxon>Bacteria</taxon>
        <taxon>Bacillati</taxon>
        <taxon>Bacillota</taxon>
        <taxon>Clostridia</taxon>
        <taxon>Eubacteriales</taxon>
        <taxon>Clostridiaceae</taxon>
        <taxon>Clostridium</taxon>
    </lineage>
</organism>
<keyword evidence="3" id="KW-1185">Reference proteome</keyword>
<name>A0ABM7TBJ0_9CLOT</name>
<proteinExistence type="predicted"/>
<protein>
    <submittedName>
        <fullName evidence="2">Uncharacterized protein</fullName>
    </submittedName>
</protein>
<feature type="compositionally biased region" description="Basic and acidic residues" evidence="1">
    <location>
        <begin position="153"/>
        <end position="167"/>
    </location>
</feature>
<feature type="region of interest" description="Disordered" evidence="1">
    <location>
        <begin position="104"/>
        <end position="175"/>
    </location>
</feature>
<feature type="region of interest" description="Disordered" evidence="1">
    <location>
        <begin position="270"/>
        <end position="292"/>
    </location>
</feature>
<evidence type="ECO:0000256" key="1">
    <source>
        <dbReference type="SAM" id="MobiDB-lite"/>
    </source>
</evidence>
<evidence type="ECO:0000313" key="3">
    <source>
        <dbReference type="Proteomes" id="UP000824633"/>
    </source>
</evidence>
<reference evidence="3" key="1">
    <citation type="submission" date="2021-07" db="EMBL/GenBank/DDBJ databases">
        <title>Complete genome sequencing of a Clostridium isolate.</title>
        <authorList>
            <person name="Ueki A."/>
            <person name="Tonouchi A."/>
        </authorList>
    </citation>
    <scope>NUCLEOTIDE SEQUENCE [LARGE SCALE GENOMIC DNA]</scope>
    <source>
        <strain evidence="3">C5S11</strain>
    </source>
</reference>
<accession>A0ABM7TBJ0</accession>
<evidence type="ECO:0000313" key="2">
    <source>
        <dbReference type="EMBL" id="BCZ49319.1"/>
    </source>
</evidence>
<feature type="compositionally biased region" description="Basic and acidic residues" evidence="1">
    <location>
        <begin position="110"/>
        <end position="143"/>
    </location>
</feature>
<gene>
    <name evidence="2" type="ORF">psyc5s11_53860</name>
</gene>
<dbReference type="EMBL" id="AP024849">
    <property type="protein sequence ID" value="BCZ49319.1"/>
    <property type="molecule type" value="Genomic_DNA"/>
</dbReference>